<keyword evidence="3" id="KW-1185">Reference proteome</keyword>
<accession>A0A8H3IZE4</accession>
<comment type="caution">
    <text evidence="2">The sequence shown here is derived from an EMBL/GenBank/DDBJ whole genome shotgun (WGS) entry which is preliminary data.</text>
</comment>
<feature type="region of interest" description="Disordered" evidence="1">
    <location>
        <begin position="538"/>
        <end position="594"/>
    </location>
</feature>
<proteinExistence type="predicted"/>
<feature type="compositionally biased region" description="Low complexity" evidence="1">
    <location>
        <begin position="331"/>
        <end position="355"/>
    </location>
</feature>
<evidence type="ECO:0000256" key="1">
    <source>
        <dbReference type="SAM" id="MobiDB-lite"/>
    </source>
</evidence>
<dbReference type="AlphaFoldDB" id="A0A8H3IZE4"/>
<dbReference type="Proteomes" id="UP000664521">
    <property type="component" value="Unassembled WGS sequence"/>
</dbReference>
<dbReference type="EMBL" id="CAJPDS010000092">
    <property type="protein sequence ID" value="CAF9936470.1"/>
    <property type="molecule type" value="Genomic_DNA"/>
</dbReference>
<feature type="region of interest" description="Disordered" evidence="1">
    <location>
        <begin position="287"/>
        <end position="359"/>
    </location>
</feature>
<feature type="compositionally biased region" description="Basic and acidic residues" evidence="1">
    <location>
        <begin position="300"/>
        <end position="330"/>
    </location>
</feature>
<protein>
    <submittedName>
        <fullName evidence="2">Uncharacterized protein</fullName>
    </submittedName>
</protein>
<feature type="compositionally biased region" description="Acidic residues" evidence="1">
    <location>
        <begin position="548"/>
        <end position="594"/>
    </location>
</feature>
<evidence type="ECO:0000313" key="2">
    <source>
        <dbReference type="EMBL" id="CAF9936470.1"/>
    </source>
</evidence>
<gene>
    <name evidence="2" type="ORF">HETSPECPRED_010342</name>
</gene>
<sequence length="594" mass="65559">MSKNLVNCPQQSPVSSLAARRMTRFEKQKQNGNRPSLAGDSGASTNAVNHSHYEPVSCTASNPVSTHFTFKAPSGKLVTFPRQSLLPRSSEFAPPAYDSLDVVAASLLTSPASPRPSVRDQEVVVHVRELSPAPSQGSMPSYRAMSPGPPTGSGLTNYIIPGMEVSDPESMESGYAFYATAPFVSNPDLPWCTSPSCPIHPAPHHLGLYYEDALRPGEAIQRFLRQLRGIFDGANPPKEVWWALMSEMEGEGTEESRKMIERYMRFHCENGEFFMNMPRDSWRVREWEEAEGEEGTDGPMEDRESPSPSEFDYRSEDYFERAEREIDRLRPPTTTHPRTQTQDPDPDPENSNPDPLRTTTLTYWSFLPHPRTPFLKLGLLPPPHQYPPSSPISPSAPNNNPLCTSPACPLSYSHNPSCSYSSPHHNLNLVNTHPPAFPSPSPSPGIYSPHQQNTYIHPITMLRHPGLASAERARVLAFLDDVGLGGVFGEGYPDPGTLAGLMMLVQGVGGGLEREGGMEGEREREMVEMLRHFHVFGNRPVGGAGEEGGWEGEECEEGGEEDEEGGEEWEGEEDEEEEGEGEGEGDEEGERCSR</sequence>
<feature type="region of interest" description="Disordered" evidence="1">
    <location>
        <begin position="23"/>
        <end position="49"/>
    </location>
</feature>
<name>A0A8H3IZE4_9LECA</name>
<reference evidence="2" key="1">
    <citation type="submission" date="2021-03" db="EMBL/GenBank/DDBJ databases">
        <authorList>
            <person name="Tagirdzhanova G."/>
        </authorList>
    </citation>
    <scope>NUCLEOTIDE SEQUENCE</scope>
</reference>
<organism evidence="2 3">
    <name type="scientific">Heterodermia speciosa</name>
    <dbReference type="NCBI Taxonomy" id="116794"/>
    <lineage>
        <taxon>Eukaryota</taxon>
        <taxon>Fungi</taxon>
        <taxon>Dikarya</taxon>
        <taxon>Ascomycota</taxon>
        <taxon>Pezizomycotina</taxon>
        <taxon>Lecanoromycetes</taxon>
        <taxon>OSLEUM clade</taxon>
        <taxon>Lecanoromycetidae</taxon>
        <taxon>Caliciales</taxon>
        <taxon>Physciaceae</taxon>
        <taxon>Heterodermia</taxon>
    </lineage>
</organism>
<evidence type="ECO:0000313" key="3">
    <source>
        <dbReference type="Proteomes" id="UP000664521"/>
    </source>
</evidence>